<keyword evidence="4 9" id="KW-0547">Nucleotide-binding</keyword>
<evidence type="ECO:0000313" key="18">
    <source>
        <dbReference type="EMBL" id="KKG54385.1"/>
    </source>
</evidence>
<dbReference type="EMBL" id="JJQH01000073">
    <property type="protein sequence ID" value="KKH41437.1"/>
    <property type="molecule type" value="Genomic_DNA"/>
</dbReference>
<dbReference type="EMBL" id="JJPG01000052">
    <property type="protein sequence ID" value="KKG53649.1"/>
    <property type="molecule type" value="Genomic_DNA"/>
</dbReference>
<dbReference type="Proteomes" id="UP000033814">
    <property type="component" value="Unassembled WGS sequence"/>
</dbReference>
<keyword evidence="3" id="KW-0235">DNA replication</keyword>
<evidence type="ECO:0000313" key="48">
    <source>
        <dbReference type="Proteomes" id="UP000034001"/>
    </source>
</evidence>
<evidence type="ECO:0000313" key="72">
    <source>
        <dbReference type="Proteomes" id="UP000034937"/>
    </source>
</evidence>
<dbReference type="EMBL" id="JJRA01000101">
    <property type="protein sequence ID" value="KKI02611.1"/>
    <property type="molecule type" value="Genomic_DNA"/>
</dbReference>
<evidence type="ECO:0000313" key="26">
    <source>
        <dbReference type="EMBL" id="KKH02105.1"/>
    </source>
</evidence>
<dbReference type="Gene3D" id="2.20.28.10">
    <property type="match status" value="1"/>
</dbReference>
<evidence type="ECO:0000313" key="66">
    <source>
        <dbReference type="Proteomes" id="UP000034692"/>
    </source>
</evidence>
<evidence type="ECO:0000313" key="53">
    <source>
        <dbReference type="Proteomes" id="UP000034188"/>
    </source>
</evidence>
<dbReference type="EMBL" id="JJQN01000091">
    <property type="protein sequence ID" value="KKH59577.1"/>
    <property type="molecule type" value="Genomic_DNA"/>
</dbReference>
<evidence type="ECO:0000256" key="4">
    <source>
        <dbReference type="ARBA" id="ARBA00022741"/>
    </source>
</evidence>
<accession>A0A0F8TI69</accession>
<dbReference type="EMBL" id="JJPB01000035">
    <property type="protein sequence ID" value="KKG33777.1"/>
    <property type="molecule type" value="Genomic_DNA"/>
</dbReference>
<dbReference type="Proteomes" id="UP000034232">
    <property type="component" value="Unassembled WGS sequence"/>
</dbReference>
<evidence type="ECO:0000313" key="40">
    <source>
        <dbReference type="EMBL" id="KKI01503.1"/>
    </source>
</evidence>
<dbReference type="Proteomes" id="UP000467371">
    <property type="component" value="Chromosome"/>
</dbReference>
<dbReference type="EMBL" id="JJPP01000135">
    <property type="protein sequence ID" value="KKG77229.1"/>
    <property type="molecule type" value="Genomic_DNA"/>
</dbReference>
<dbReference type="FunFam" id="2.20.28.10:FF:000003">
    <property type="entry name" value="DNA helicase"/>
    <property type="match status" value="1"/>
</dbReference>
<dbReference type="InterPro" id="IPR001208">
    <property type="entry name" value="MCM_dom"/>
</dbReference>
<evidence type="ECO:0000256" key="6">
    <source>
        <dbReference type="ARBA" id="ARBA00022806"/>
    </source>
</evidence>
<organism evidence="41 47">
    <name type="scientific">Methanosarcina mazei</name>
    <name type="common">Methanosarcina frisia</name>
    <dbReference type="NCBI Taxonomy" id="2209"/>
    <lineage>
        <taxon>Archaea</taxon>
        <taxon>Methanobacteriati</taxon>
        <taxon>Methanobacteriota</taxon>
        <taxon>Stenosarchaea group</taxon>
        <taxon>Methanomicrobia</taxon>
        <taxon>Methanosarcinales</taxon>
        <taxon>Methanosarcinaceae</taxon>
        <taxon>Methanosarcina</taxon>
    </lineage>
</organism>
<dbReference type="Proteomes" id="UP000034001">
    <property type="component" value="Unassembled WGS sequence"/>
</dbReference>
<dbReference type="Proteomes" id="UP000034758">
    <property type="component" value="Unassembled WGS sequence"/>
</dbReference>
<evidence type="ECO:0000256" key="2">
    <source>
        <dbReference type="ARBA" id="ARBA00012551"/>
    </source>
</evidence>
<dbReference type="Pfam" id="PF00493">
    <property type="entry name" value="MCM"/>
    <property type="match status" value="1"/>
</dbReference>
<dbReference type="EMBL" id="JJQV01000112">
    <property type="protein sequence ID" value="KKH81471.1"/>
    <property type="molecule type" value="Genomic_DNA"/>
</dbReference>
<dbReference type="Proteomes" id="UP000034597">
    <property type="component" value="Unassembled WGS sequence"/>
</dbReference>
<evidence type="ECO:0000313" key="56">
    <source>
        <dbReference type="Proteomes" id="UP000034243"/>
    </source>
</evidence>
<dbReference type="Proteomes" id="UP000034468">
    <property type="component" value="Unassembled WGS sequence"/>
</dbReference>
<dbReference type="PROSITE" id="PS50051">
    <property type="entry name" value="MCM_2"/>
    <property type="match status" value="1"/>
</dbReference>
<evidence type="ECO:0000313" key="46">
    <source>
        <dbReference type="Proteomes" id="UP000033878"/>
    </source>
</evidence>
<evidence type="ECO:0000313" key="63">
    <source>
        <dbReference type="Proteomes" id="UP000034597"/>
    </source>
</evidence>
<evidence type="ECO:0000313" key="20">
    <source>
        <dbReference type="EMBL" id="KKG61866.1"/>
    </source>
</evidence>
<dbReference type="EMBL" id="JJQS01000095">
    <property type="protein sequence ID" value="KKH73842.1"/>
    <property type="molecule type" value="Genomic_DNA"/>
</dbReference>
<dbReference type="EMBL" id="JJQP01000022">
    <property type="protein sequence ID" value="KKH70390.1"/>
    <property type="molecule type" value="Genomic_DNA"/>
</dbReference>
<evidence type="ECO:0000313" key="43">
    <source>
        <dbReference type="Proteomes" id="UP000033814"/>
    </source>
</evidence>
<dbReference type="EMBL" id="JJPH01000038">
    <property type="protein sequence ID" value="KKG54385.1"/>
    <property type="molecule type" value="Genomic_DNA"/>
</dbReference>
<evidence type="ECO:0000313" key="38">
    <source>
        <dbReference type="EMBL" id="KKH90969.1"/>
    </source>
</evidence>
<dbReference type="AlphaFoldDB" id="A0A0F8TI69"/>
<gene>
    <name evidence="12" type="ORF">DU31_10420</name>
    <name evidence="17" type="ORF">DU33_05275</name>
    <name evidence="18" type="ORF">DU36_11340</name>
    <name evidence="16" type="ORF">DU38_11425</name>
    <name evidence="15" type="ORF">DU39_09740</name>
    <name evidence="11" type="ORF">DU40_14330</name>
    <name evidence="14" type="ORF">DU41_18300</name>
    <name evidence="19" type="ORF">DU45_13150</name>
    <name evidence="13" type="ORF">DU49_09320</name>
    <name evidence="29" type="ORF">DU50_18670</name>
    <name evidence="28" type="ORF">DU54_09735</name>
    <name evidence="22" type="ORF">DU55_00360</name>
    <name evidence="25" type="ORF">DU56_10000</name>
    <name evidence="27" type="ORF">DU60_07285</name>
    <name evidence="21" type="ORF">DU63_15745</name>
    <name evidence="20" type="ORF">DU64_01020</name>
    <name evidence="23" type="ORF">DU66_05050</name>
    <name evidence="26" type="ORF">DU68_10600</name>
    <name evidence="24" type="ORF">DU69_20265</name>
    <name evidence="34" type="ORF">DU73_06365</name>
    <name evidence="32" type="ORF">DU74_02675</name>
    <name evidence="33" type="ORF">DU75_00995</name>
    <name evidence="31" type="ORF">DU76_16345</name>
    <name evidence="35" type="ORF">DU77_12350</name>
    <name evidence="41" type="ORF">DU81_12725</name>
    <name evidence="37" type="ORF">DU82_11650</name>
    <name evidence="40" type="ORF">DU83_07940</name>
    <name evidence="39" type="ORF">DU84_12430</name>
    <name evidence="30" type="ORF">DU85_18900</name>
    <name evidence="36" type="ORF">DU86_00365</name>
    <name evidence="38" type="ORF">DU88_03960</name>
    <name evidence="42" type="ORF">FQU78_05465</name>
</gene>
<evidence type="ECO:0000313" key="54">
    <source>
        <dbReference type="Proteomes" id="UP000034195"/>
    </source>
</evidence>
<evidence type="ECO:0000256" key="7">
    <source>
        <dbReference type="ARBA" id="ARBA00022840"/>
    </source>
</evidence>
<evidence type="ECO:0000313" key="12">
    <source>
        <dbReference type="EMBL" id="KKG07675.1"/>
    </source>
</evidence>
<dbReference type="Proteomes" id="UP000034692">
    <property type="component" value="Unassembled WGS sequence"/>
</dbReference>
<evidence type="ECO:0000256" key="1">
    <source>
        <dbReference type="ARBA" id="ARBA00008010"/>
    </source>
</evidence>
<dbReference type="PATRIC" id="fig|2209.39.peg.2152"/>
<proteinExistence type="inferred from homology"/>
<evidence type="ECO:0000313" key="70">
    <source>
        <dbReference type="Proteomes" id="UP000034921"/>
    </source>
</evidence>
<evidence type="ECO:0000313" key="58">
    <source>
        <dbReference type="Proteomes" id="UP000034279"/>
    </source>
</evidence>
<dbReference type="InterPro" id="IPR041562">
    <property type="entry name" value="MCM_lid"/>
</dbReference>
<evidence type="ECO:0000313" key="73">
    <source>
        <dbReference type="Proteomes" id="UP000467371"/>
    </source>
</evidence>
<dbReference type="Gene3D" id="3.40.50.300">
    <property type="entry name" value="P-loop containing nucleotide triphosphate hydrolases"/>
    <property type="match status" value="1"/>
</dbReference>
<dbReference type="Proteomes" id="UP000034925">
    <property type="component" value="Unassembled WGS sequence"/>
</dbReference>
<evidence type="ECO:0000313" key="47">
    <source>
        <dbReference type="Proteomes" id="UP000033885"/>
    </source>
</evidence>
<sequence length="706" mass="78613">MSDNWYCEEVGLNIPELKRITEFFDLYCEDSTINFVNNYPDKKTVYIDFRSVIKFSLGLEQAIINKYSKIEPVLKSALMGAKMIMWSNKDITPKDIELQITNLPPHYKKGIREIRKKDIGKIVCVDGFIKSRSQTRPKILKAAFKCLRCGHINFVTQNSRKLEEPFIGCENETCGKKGPFDIVIEESELTDFQVMKLQEMPDSMIGTKPYDIALEFKGDLTGLIEAGEKVTVIGLVKSRLATTKEGKTCQLETFIDVMSAEKAESDYSECVITPEDKEAIIKLSQREDIRDLIIRSIAPSVYGYEEIKEGIALQLFTGVRKVLPDGTILRGNINVLLVGDPSTAKSQLLRKAVTLSTRGVFASGRNASAAGLTAAVVNDELGEGWTLEGGAAVMAAGGLLSIDEIGQAEERELSALHEIMEQGTLSVSKAGIVATLKADCSVLAAGNPKKGYFDKYGDEPLPKQIGIPPALWTRFDLIFTVYDIPNMSYDNAISEHIMNSHRIGAIIQNRDNAENSEYTEADIQAGSREAEAPISKELLKKYIVYARANIFPVAPAEVASRIKGFYNELRQLKPQDSNRPPVTARTLEAIQRLSEASARIRLSNKVTLEDFETAKKLIEKSLRDIGLDENNKLDVNLLNGLNSYAQIDKVRSAKNLIRNGKTEQEVIETLERDKKIDPNHTKSLINHLLDKRELMRTPEGGLKVIA</sequence>
<dbReference type="EMBL" id="JJPO01000082">
    <property type="protein sequence ID" value="KKG72928.1"/>
    <property type="molecule type" value="Genomic_DNA"/>
</dbReference>
<dbReference type="Proteomes" id="UP000034667">
    <property type="component" value="Unassembled WGS sequence"/>
</dbReference>
<dbReference type="Proteomes" id="UP000034921">
    <property type="component" value="Unassembled WGS sequence"/>
</dbReference>
<dbReference type="EMBL" id="JJQZ01000065">
    <property type="protein sequence ID" value="KKH96933.1"/>
    <property type="molecule type" value="Genomic_DNA"/>
</dbReference>
<evidence type="ECO:0000313" key="44">
    <source>
        <dbReference type="Proteomes" id="UP000033835"/>
    </source>
</evidence>
<dbReference type="EMBL" id="JJQR01000002">
    <property type="protein sequence ID" value="KKH79315.1"/>
    <property type="molecule type" value="Genomic_DNA"/>
</dbReference>
<dbReference type="Proteomes" id="UP000034450">
    <property type="component" value="Unassembled WGS sequence"/>
</dbReference>
<dbReference type="Proteomes" id="UP000034151">
    <property type="component" value="Unassembled WGS sequence"/>
</dbReference>
<keyword evidence="6" id="KW-0347">Helicase</keyword>
<evidence type="ECO:0000256" key="9">
    <source>
        <dbReference type="RuleBase" id="RU004070"/>
    </source>
</evidence>
<dbReference type="SUPFAM" id="SSF50249">
    <property type="entry name" value="Nucleic acid-binding proteins"/>
    <property type="match status" value="1"/>
</dbReference>
<evidence type="ECO:0000313" key="61">
    <source>
        <dbReference type="Proteomes" id="UP000034547"/>
    </source>
</evidence>
<dbReference type="EMBL" id="JJRB01000119">
    <property type="protein sequence ID" value="KKI01503.1"/>
    <property type="molecule type" value="Genomic_DNA"/>
</dbReference>
<dbReference type="EMBL" id="JJPJ01000075">
    <property type="protein sequence ID" value="KKG61866.1"/>
    <property type="molecule type" value="Genomic_DNA"/>
</dbReference>
<dbReference type="EMBL" id="JJQE01000024">
    <property type="protein sequence ID" value="KKH31857.1"/>
    <property type="molecule type" value="Genomic_DNA"/>
</dbReference>
<dbReference type="Proteomes" id="UP000034657">
    <property type="component" value="Unassembled WGS sequence"/>
</dbReference>
<reference evidence="43 44" key="1">
    <citation type="journal article" date="2015" name="ISME J.">
        <title>Genomic and phenotypic differentiation among Methanosarcina mazei populations from Columbia River sediment.</title>
        <authorList>
            <person name="Youngblut N.D."/>
            <person name="Wirth J.S."/>
            <person name="Henriksen J.R."/>
            <person name="Smith M."/>
            <person name="Simon H."/>
            <person name="Metcalf W.W."/>
            <person name="Whitaker R.J."/>
        </authorList>
    </citation>
    <scope>NUCLEOTIDE SEQUENCE [LARGE SCALE GENOMIC DNA]</scope>
    <source>
        <strain evidence="27 70">1.F.M.0.5</strain>
        <strain evidence="28 67">1.H.A.1A.1</strain>
        <strain evidence="29 49">1.H.A.1A.3</strain>
        <strain evidence="30 45">1.H.A.1A.6</strain>
        <strain evidence="31 55">1.H.A.2.3</strain>
        <strain evidence="32 59">1.H.A.2.6</strain>
        <strain evidence="33 66">1.H.A.2.7</strain>
        <strain evidence="34">1.H.A.2.8</strain>
        <strain evidence="36 71">1.H.M.1A.1</strain>
        <strain evidence="35 50">1.H.M.1A.2</strain>
        <strain evidence="37 43">1.H.M.2.2</strain>
        <strain evidence="38 72">1.H.M.2.3</strain>
        <strain evidence="39 69">1.H.T.2.1</strain>
        <strain evidence="41 47">1.H.T.2.3</strain>
        <strain evidence="40 61">1.H.T.2.5</strain>
        <strain evidence="12 51">2.F.A.2.3</strain>
        <strain evidence="11 63">2.F.T.0.2</strain>
        <strain evidence="13 46">3.F.A.1A.3</strain>
        <strain evidence="14 65">3.F.A.2.3</strain>
        <strain evidence="15 52">3.F.A.2.5</strain>
        <strain evidence="16 54">3.F.A.2.6</strain>
        <strain evidence="18 56">3.F.A.2.7</strain>
        <strain evidence="17 53">3.F.T.1A.1</strain>
        <strain evidence="20 58">3.F.T.1A.2</strain>
        <strain evidence="19 62">3.F.T.1A.4</strain>
        <strain evidence="21 48">3.H.A.2.1</strain>
        <strain evidence="22 68">3.H.A.2.4</strain>
        <strain evidence="24 64">3.H.M.1A.1</strain>
        <strain evidence="23 60">3.H.M.1B.1</strain>
        <strain evidence="26 44">3.H.M.1B.2</strain>
        <strain evidence="25 57">3.H.M.1B.5</strain>
    </source>
</reference>
<dbReference type="GO" id="GO:0042555">
    <property type="term" value="C:MCM complex"/>
    <property type="evidence" value="ECO:0007669"/>
    <property type="project" value="TreeGrafter"/>
</dbReference>
<dbReference type="Proteomes" id="UP000034142">
    <property type="component" value="Unassembled WGS sequence"/>
</dbReference>
<evidence type="ECO:0000256" key="8">
    <source>
        <dbReference type="ARBA" id="ARBA00023125"/>
    </source>
</evidence>
<dbReference type="EMBL" id="JJQM01000097">
    <property type="protein sequence ID" value="KKH54289.1"/>
    <property type="molecule type" value="Genomic_DNA"/>
</dbReference>
<dbReference type="FunFam" id="3.40.50.300:FF:002469">
    <property type="entry name" value="Cell division control protein 21"/>
    <property type="match status" value="1"/>
</dbReference>
<dbReference type="Proteomes" id="UP000034253">
    <property type="component" value="Unassembled WGS sequence"/>
</dbReference>
<evidence type="ECO:0000259" key="10">
    <source>
        <dbReference type="PROSITE" id="PS50051"/>
    </source>
</evidence>
<dbReference type="EMBL" id="JJOT01000038">
    <property type="protein sequence ID" value="KKG03910.1"/>
    <property type="molecule type" value="Genomic_DNA"/>
</dbReference>
<dbReference type="Proteomes" id="UP000034872">
    <property type="component" value="Unassembled WGS sequence"/>
</dbReference>
<dbReference type="EC" id="3.6.4.12" evidence="2"/>
<dbReference type="EMBL" id="JJOR01000024">
    <property type="protein sequence ID" value="KKG07675.1"/>
    <property type="molecule type" value="Genomic_DNA"/>
</dbReference>
<evidence type="ECO:0000313" key="49">
    <source>
        <dbReference type="Proteomes" id="UP000034021"/>
    </source>
</evidence>
<dbReference type="GO" id="GO:0006260">
    <property type="term" value="P:DNA replication"/>
    <property type="evidence" value="ECO:0007669"/>
    <property type="project" value="UniProtKB-KW"/>
</dbReference>
<evidence type="ECO:0000313" key="28">
    <source>
        <dbReference type="EMBL" id="KKH34783.1"/>
    </source>
</evidence>
<dbReference type="SUPFAM" id="SSF52540">
    <property type="entry name" value="P-loop containing nucleoside triphosphate hydrolases"/>
    <property type="match status" value="1"/>
</dbReference>
<evidence type="ECO:0000313" key="22">
    <source>
        <dbReference type="EMBL" id="KKG77229.1"/>
    </source>
</evidence>
<evidence type="ECO:0000313" key="69">
    <source>
        <dbReference type="Proteomes" id="UP000034872"/>
    </source>
</evidence>
<evidence type="ECO:0000313" key="23">
    <source>
        <dbReference type="EMBL" id="KKG91293.1"/>
    </source>
</evidence>
<evidence type="ECO:0000313" key="17">
    <source>
        <dbReference type="EMBL" id="KKG53934.1"/>
    </source>
</evidence>
<evidence type="ECO:0000313" key="34">
    <source>
        <dbReference type="EMBL" id="KKH70390.1"/>
    </source>
</evidence>
<dbReference type="EMBL" id="JJPK01000091">
    <property type="protein sequence ID" value="KKG60073.1"/>
    <property type="molecule type" value="Genomic_DNA"/>
</dbReference>
<evidence type="ECO:0000313" key="11">
    <source>
        <dbReference type="EMBL" id="KKG03910.1"/>
    </source>
</evidence>
<evidence type="ECO:0000313" key="30">
    <source>
        <dbReference type="EMBL" id="KKH49624.1"/>
    </source>
</evidence>
<evidence type="ECO:0000313" key="71">
    <source>
        <dbReference type="Proteomes" id="UP000034925"/>
    </source>
</evidence>
<evidence type="ECO:0000313" key="59">
    <source>
        <dbReference type="Proteomes" id="UP000034450"/>
    </source>
</evidence>
<evidence type="ECO:0000313" key="14">
    <source>
        <dbReference type="EMBL" id="KKG39787.1"/>
    </source>
</evidence>
<dbReference type="InterPro" id="IPR031327">
    <property type="entry name" value="MCM"/>
</dbReference>
<evidence type="ECO:0000313" key="27">
    <source>
        <dbReference type="EMBL" id="KKH31857.1"/>
    </source>
</evidence>
<dbReference type="Pfam" id="PF17855">
    <property type="entry name" value="MCM_lid"/>
    <property type="match status" value="1"/>
</dbReference>
<dbReference type="Proteomes" id="UP000034243">
    <property type="component" value="Unassembled WGS sequence"/>
</dbReference>
<dbReference type="GO" id="GO:0005524">
    <property type="term" value="F:ATP binding"/>
    <property type="evidence" value="ECO:0007669"/>
    <property type="project" value="UniProtKB-KW"/>
</dbReference>
<dbReference type="Pfam" id="PF17207">
    <property type="entry name" value="MCM_OB"/>
    <property type="match status" value="1"/>
</dbReference>
<dbReference type="GeneID" id="44086558"/>
<evidence type="ECO:0000313" key="62">
    <source>
        <dbReference type="Proteomes" id="UP000034566"/>
    </source>
</evidence>
<evidence type="ECO:0000313" key="29">
    <source>
        <dbReference type="EMBL" id="KKH41437.1"/>
    </source>
</evidence>
<evidence type="ECO:0000313" key="19">
    <source>
        <dbReference type="EMBL" id="KKG60073.1"/>
    </source>
</evidence>
<dbReference type="RefSeq" id="WP_048037093.1">
    <property type="nucleotide sequence ID" value="NZ_CP042908.1"/>
</dbReference>
<dbReference type="InterPro" id="IPR012340">
    <property type="entry name" value="NA-bd_OB-fold"/>
</dbReference>
<dbReference type="Proteomes" id="UP000034279">
    <property type="component" value="Unassembled WGS sequence"/>
</dbReference>
<dbReference type="EMBL" id="JJQW01000011">
    <property type="protein sequence ID" value="KKH90969.1"/>
    <property type="molecule type" value="Genomic_DNA"/>
</dbReference>
<evidence type="ECO:0000313" key="50">
    <source>
        <dbReference type="Proteomes" id="UP000034040"/>
    </source>
</evidence>
<evidence type="ECO:0000313" key="13">
    <source>
        <dbReference type="EMBL" id="KKG33777.1"/>
    </source>
</evidence>
<evidence type="ECO:0000313" key="60">
    <source>
        <dbReference type="Proteomes" id="UP000034468"/>
    </source>
</evidence>
<dbReference type="Proteomes" id="UP000034937">
    <property type="component" value="Unassembled WGS sequence"/>
</dbReference>
<evidence type="ECO:0000313" key="16">
    <source>
        <dbReference type="EMBL" id="KKG53649.1"/>
    </source>
</evidence>
<evidence type="ECO:0000313" key="21">
    <source>
        <dbReference type="EMBL" id="KKG72928.1"/>
    </source>
</evidence>
<evidence type="ECO:0000313" key="68">
    <source>
        <dbReference type="Proteomes" id="UP000034817"/>
    </source>
</evidence>
<keyword evidence="5" id="KW-0378">Hydrolase</keyword>
<evidence type="ECO:0000313" key="24">
    <source>
        <dbReference type="EMBL" id="KKG94692.1"/>
    </source>
</evidence>
<dbReference type="EMBL" id="JJPE01000161">
    <property type="protein sequence ID" value="KKG39787.1"/>
    <property type="molecule type" value="Genomic_DNA"/>
</dbReference>
<evidence type="ECO:0000313" key="67">
    <source>
        <dbReference type="Proteomes" id="UP000034758"/>
    </source>
</evidence>
<dbReference type="EMBL" id="JJPT01000024">
    <property type="protein sequence ID" value="KKG94692.1"/>
    <property type="molecule type" value="Genomic_DNA"/>
</dbReference>
<feature type="domain" description="MCM C-terminal AAA(+) ATPase" evidence="10">
    <location>
        <begin position="289"/>
        <end position="497"/>
    </location>
</feature>
<comment type="similarity">
    <text evidence="1 9">Belongs to the MCM family.</text>
</comment>
<evidence type="ECO:0000313" key="31">
    <source>
        <dbReference type="EMBL" id="KKH54289.1"/>
    </source>
</evidence>
<dbReference type="Proteomes" id="UP000034817">
    <property type="component" value="Unassembled WGS sequence"/>
</dbReference>
<keyword evidence="8 9" id="KW-0238">DNA-binding</keyword>
<protein>
    <recommendedName>
        <fullName evidence="2">DNA helicase</fullName>
        <ecNumber evidence="2">3.6.4.12</ecNumber>
    </recommendedName>
</protein>
<evidence type="ECO:0000313" key="32">
    <source>
        <dbReference type="EMBL" id="KKH59577.1"/>
    </source>
</evidence>
<dbReference type="PANTHER" id="PTHR11630:SF66">
    <property type="entry name" value="DNA REPLICATION LICENSING FACTOR MCM4"/>
    <property type="match status" value="1"/>
</dbReference>
<dbReference type="EMBL" id="JJPU01000209">
    <property type="protein sequence ID" value="KKG91293.1"/>
    <property type="molecule type" value="Genomic_DNA"/>
</dbReference>
<dbReference type="GeneID" id="24850688"/>
<reference evidence="42 73" key="2">
    <citation type="journal article" date="2020" name="Environ. Microbiol. Rep.">
        <title>Redox cycling of Fe(II) and Fe(III) in magnetite accelerates aceticlastic methanogenesis by Methanosarcina mazei.</title>
        <authorList>
            <person name="Wang H."/>
            <person name="Byrne J.M."/>
            <person name="Liu P."/>
            <person name="Liu J."/>
            <person name="Dong X."/>
            <person name="Lu Y."/>
        </authorList>
    </citation>
    <scope>NUCLEOTIDE SEQUENCE [LARGE SCALE GENOMIC DNA]</scope>
    <source>
        <strain evidence="73">zm-15</strain>
        <strain evidence="42">Zm-15</strain>
    </source>
</reference>
<dbReference type="GO" id="GO:0003697">
    <property type="term" value="F:single-stranded DNA binding"/>
    <property type="evidence" value="ECO:0007669"/>
    <property type="project" value="TreeGrafter"/>
</dbReference>
<dbReference type="EMBL" id="CP042908">
    <property type="protein sequence ID" value="QIB90588.1"/>
    <property type="molecule type" value="Genomic_DNA"/>
</dbReference>
<dbReference type="Proteomes" id="UP000034188">
    <property type="component" value="Unassembled WGS sequence"/>
</dbReference>
<evidence type="ECO:0000256" key="3">
    <source>
        <dbReference type="ARBA" id="ARBA00022705"/>
    </source>
</evidence>
<dbReference type="Proteomes" id="UP000033878">
    <property type="component" value="Unassembled WGS sequence"/>
</dbReference>
<evidence type="ECO:0000313" key="33">
    <source>
        <dbReference type="EMBL" id="KKH61346.1"/>
    </source>
</evidence>
<evidence type="ECO:0000313" key="65">
    <source>
        <dbReference type="Proteomes" id="UP000034667"/>
    </source>
</evidence>
<keyword evidence="7 9" id="KW-0067">ATP-binding</keyword>
<dbReference type="PRINTS" id="PR01657">
    <property type="entry name" value="MCMFAMILY"/>
</dbReference>
<evidence type="ECO:0000313" key="41">
    <source>
        <dbReference type="EMBL" id="KKI02611.1"/>
    </source>
</evidence>
<evidence type="ECO:0000313" key="39">
    <source>
        <dbReference type="EMBL" id="KKH96933.1"/>
    </source>
</evidence>
<dbReference type="InterPro" id="IPR033762">
    <property type="entry name" value="MCM_OB"/>
</dbReference>
<evidence type="ECO:0000313" key="37">
    <source>
        <dbReference type="EMBL" id="KKH81471.1"/>
    </source>
</evidence>
<dbReference type="Gene3D" id="2.40.50.140">
    <property type="entry name" value="Nucleic acid-binding proteins"/>
    <property type="match status" value="1"/>
</dbReference>
<dbReference type="Proteomes" id="UP000033885">
    <property type="component" value="Unassembled WGS sequence"/>
</dbReference>
<evidence type="ECO:0000313" key="55">
    <source>
        <dbReference type="Proteomes" id="UP000034232"/>
    </source>
</evidence>
<dbReference type="EMBL" id="JJPI01000080">
    <property type="protein sequence ID" value="KKG53934.1"/>
    <property type="molecule type" value="Genomic_DNA"/>
</dbReference>
<dbReference type="Proteomes" id="UP000034195">
    <property type="component" value="Unassembled WGS sequence"/>
</dbReference>
<dbReference type="Proteomes" id="UP000033864">
    <property type="component" value="Unassembled WGS sequence"/>
</dbReference>
<dbReference type="EMBL" id="JJQO01000272">
    <property type="protein sequence ID" value="KKH61346.1"/>
    <property type="molecule type" value="Genomic_DNA"/>
</dbReference>
<dbReference type="GO" id="GO:0016787">
    <property type="term" value="F:hydrolase activity"/>
    <property type="evidence" value="ECO:0007669"/>
    <property type="project" value="UniProtKB-KW"/>
</dbReference>
<evidence type="ECO:0000313" key="35">
    <source>
        <dbReference type="EMBL" id="KKH73842.1"/>
    </source>
</evidence>
<dbReference type="EMBL" id="JJQJ01000093">
    <property type="protein sequence ID" value="KKH49624.1"/>
    <property type="molecule type" value="Genomic_DNA"/>
</dbReference>
<dbReference type="Proteomes" id="UP000034566">
    <property type="component" value="Unassembled WGS sequence"/>
</dbReference>
<dbReference type="InterPro" id="IPR027417">
    <property type="entry name" value="P-loop_NTPase"/>
</dbReference>
<dbReference type="EMBL" id="JJQG01000148">
    <property type="protein sequence ID" value="KKH34783.1"/>
    <property type="molecule type" value="Genomic_DNA"/>
</dbReference>
<evidence type="ECO:0000313" key="57">
    <source>
        <dbReference type="Proteomes" id="UP000034253"/>
    </source>
</evidence>
<dbReference type="Gene3D" id="3.30.1640.10">
    <property type="entry name" value="mini-chromosome maintenance (MCM) complex, chain A, domain 1"/>
    <property type="match status" value="1"/>
</dbReference>
<evidence type="ECO:0000313" key="45">
    <source>
        <dbReference type="Proteomes" id="UP000033864"/>
    </source>
</evidence>
<dbReference type="Proteomes" id="UP000034040">
    <property type="component" value="Unassembled WGS sequence"/>
</dbReference>
<evidence type="ECO:0000313" key="52">
    <source>
        <dbReference type="Proteomes" id="UP000034151"/>
    </source>
</evidence>
<dbReference type="GO" id="GO:0017116">
    <property type="term" value="F:single-stranded DNA helicase activity"/>
    <property type="evidence" value="ECO:0007669"/>
    <property type="project" value="TreeGrafter"/>
</dbReference>
<evidence type="ECO:0000256" key="5">
    <source>
        <dbReference type="ARBA" id="ARBA00022801"/>
    </source>
</evidence>
<dbReference type="Proteomes" id="UP000033835">
    <property type="component" value="Unassembled WGS sequence"/>
</dbReference>
<dbReference type="EMBL" id="JJPV01000036">
    <property type="protein sequence ID" value="KKH02105.1"/>
    <property type="molecule type" value="Genomic_DNA"/>
</dbReference>
<evidence type="ECO:0000313" key="15">
    <source>
        <dbReference type="EMBL" id="KKG41946.1"/>
    </source>
</evidence>
<evidence type="ECO:0000313" key="42">
    <source>
        <dbReference type="EMBL" id="QIB90588.1"/>
    </source>
</evidence>
<dbReference type="Proteomes" id="UP000034547">
    <property type="component" value="Unassembled WGS sequence"/>
</dbReference>
<dbReference type="SMART" id="SM00350">
    <property type="entry name" value="MCM"/>
    <property type="match status" value="1"/>
</dbReference>
<dbReference type="Proteomes" id="UP000034021">
    <property type="component" value="Unassembled WGS sequence"/>
</dbReference>
<evidence type="ECO:0000313" key="36">
    <source>
        <dbReference type="EMBL" id="KKH79315.1"/>
    </source>
</evidence>
<dbReference type="EMBL" id="JJPF01000092">
    <property type="protein sequence ID" value="KKG41946.1"/>
    <property type="molecule type" value="Genomic_DNA"/>
</dbReference>
<evidence type="ECO:0000313" key="25">
    <source>
        <dbReference type="EMBL" id="KKH01331.1"/>
    </source>
</evidence>
<dbReference type="EMBL" id="JJPW01000048">
    <property type="protein sequence ID" value="KKH01331.1"/>
    <property type="molecule type" value="Genomic_DNA"/>
</dbReference>
<evidence type="ECO:0000313" key="51">
    <source>
        <dbReference type="Proteomes" id="UP000034142"/>
    </source>
</evidence>
<dbReference type="PANTHER" id="PTHR11630">
    <property type="entry name" value="DNA REPLICATION LICENSING FACTOR MCM FAMILY MEMBER"/>
    <property type="match status" value="1"/>
</dbReference>
<name>A0A0F8TI69_METMZ</name>
<evidence type="ECO:0000313" key="64">
    <source>
        <dbReference type="Proteomes" id="UP000034657"/>
    </source>
</evidence>